<evidence type="ECO:0000259" key="1">
    <source>
        <dbReference type="Pfam" id="PF08676"/>
    </source>
</evidence>
<dbReference type="VEuPathDB" id="MicrosporidiaDB:NAPIS_ORF01360"/>
<keyword evidence="3" id="KW-1185">Reference proteome</keyword>
<feature type="domain" description="MutL C-terminal dimerisation" evidence="1">
    <location>
        <begin position="49"/>
        <end position="89"/>
    </location>
</feature>
<dbReference type="OrthoDB" id="10263226at2759"/>
<evidence type="ECO:0000313" key="3">
    <source>
        <dbReference type="Proteomes" id="UP000053780"/>
    </source>
</evidence>
<dbReference type="GO" id="GO:0006298">
    <property type="term" value="P:mismatch repair"/>
    <property type="evidence" value="ECO:0007669"/>
    <property type="project" value="InterPro"/>
</dbReference>
<gene>
    <name evidence="2" type="ORF">NAPIS_ORF01360</name>
</gene>
<protein>
    <submittedName>
        <fullName evidence="2">Dna mismatch repair protein</fullName>
    </submittedName>
</protein>
<dbReference type="GO" id="GO:0005524">
    <property type="term" value="F:ATP binding"/>
    <property type="evidence" value="ECO:0007669"/>
    <property type="project" value="InterPro"/>
</dbReference>
<accession>T0MCZ5</accession>
<evidence type="ECO:0000313" key="2">
    <source>
        <dbReference type="EMBL" id="EQB61071.1"/>
    </source>
</evidence>
<dbReference type="Proteomes" id="UP000053780">
    <property type="component" value="Unassembled WGS sequence"/>
</dbReference>
<proteinExistence type="predicted"/>
<reference evidence="2 3" key="1">
    <citation type="journal article" date="2013" name="BMC Genomics">
        <title>Genome sequencing and comparative genomics of honey bee microsporidia, Nosema apis reveal novel insights into host-parasite interactions.</title>
        <authorList>
            <person name="Chen Yp."/>
            <person name="Pettis J.S."/>
            <person name="Zhao Y."/>
            <person name="Liu X."/>
            <person name="Tallon L.J."/>
            <person name="Sadzewicz L.D."/>
            <person name="Li R."/>
            <person name="Zheng H."/>
            <person name="Huang S."/>
            <person name="Zhang X."/>
            <person name="Hamilton M.C."/>
            <person name="Pernal S.F."/>
            <person name="Melathopoulos A.P."/>
            <person name="Yan X."/>
            <person name="Evans J.D."/>
        </authorList>
    </citation>
    <scope>NUCLEOTIDE SEQUENCE [LARGE SCALE GENOMIC DNA]</scope>
    <source>
        <strain evidence="2 3">BRL 01</strain>
    </source>
</reference>
<dbReference type="Pfam" id="PF08676">
    <property type="entry name" value="MutL_C"/>
    <property type="match status" value="1"/>
</dbReference>
<dbReference type="SUPFAM" id="SSF118116">
    <property type="entry name" value="DNA mismatch repair protein MutL"/>
    <property type="match status" value="1"/>
</dbReference>
<dbReference type="InterPro" id="IPR037198">
    <property type="entry name" value="MutL_C_sf"/>
</dbReference>
<name>T0MCZ5_9MICR</name>
<dbReference type="EMBL" id="KE647181">
    <property type="protein sequence ID" value="EQB61071.1"/>
    <property type="molecule type" value="Genomic_DNA"/>
</dbReference>
<dbReference type="AlphaFoldDB" id="T0MCZ5"/>
<dbReference type="Gene3D" id="3.30.1540.20">
    <property type="entry name" value="MutL, C-terminal domain, dimerisation subdomain"/>
    <property type="match status" value="1"/>
</dbReference>
<dbReference type="HOGENOM" id="CLU_1713809_0_0_1"/>
<organism evidence="2 3">
    <name type="scientific">Vairimorpha apis BRL 01</name>
    <dbReference type="NCBI Taxonomy" id="1037528"/>
    <lineage>
        <taxon>Eukaryota</taxon>
        <taxon>Fungi</taxon>
        <taxon>Fungi incertae sedis</taxon>
        <taxon>Microsporidia</taxon>
        <taxon>Nosematidae</taxon>
        <taxon>Vairimorpha</taxon>
    </lineage>
</organism>
<dbReference type="InterPro" id="IPR042120">
    <property type="entry name" value="MutL_C_dimsub"/>
</dbReference>
<sequence length="153" mass="17933">MKDMYIYIDSNEDKDPSRSTECTISSPAKQSYLRKRITNIINLNKLLLVGQFNNEFIILSKCCELYVIDQHGLHERVLYEYFKQNFTDKIAKSKACRNAIKFGDKLKHPYICAHEDLQILKSTEETIEIGQRIILSNFIIPSKKILFIAYDYL</sequence>
<dbReference type="InterPro" id="IPR014790">
    <property type="entry name" value="MutL_C"/>
</dbReference>